<keyword evidence="2" id="KW-0472">Membrane</keyword>
<dbReference type="Gene3D" id="3.60.21.10">
    <property type="match status" value="1"/>
</dbReference>
<feature type="compositionally biased region" description="Low complexity" evidence="1">
    <location>
        <begin position="243"/>
        <end position="260"/>
    </location>
</feature>
<dbReference type="eggNOG" id="KOG3947">
    <property type="taxonomic scope" value="Eukaryota"/>
</dbReference>
<dbReference type="PANTHER" id="PTHR12905">
    <property type="entry name" value="METALLOPHOSPHOESTERASE"/>
    <property type="match status" value="1"/>
</dbReference>
<keyword evidence="2" id="KW-1133">Transmembrane helix</keyword>
<dbReference type="Pfam" id="PF00149">
    <property type="entry name" value="Metallophos"/>
    <property type="match status" value="1"/>
</dbReference>
<dbReference type="KEGG" id="cfj:CFIO01_10618"/>
<dbReference type="SUPFAM" id="SSF56300">
    <property type="entry name" value="Metallo-dependent phosphatases"/>
    <property type="match status" value="1"/>
</dbReference>
<gene>
    <name evidence="4" type="ORF">CFIO01_10618</name>
</gene>
<feature type="transmembrane region" description="Helical" evidence="2">
    <location>
        <begin position="381"/>
        <end position="401"/>
    </location>
</feature>
<comment type="caution">
    <text evidence="4">The sequence shown here is derived from an EMBL/GenBank/DDBJ whole genome shotgun (WGS) entry which is preliminary data.</text>
</comment>
<dbReference type="EMBL" id="JARH01001019">
    <property type="protein sequence ID" value="EXF74093.1"/>
    <property type="molecule type" value="Genomic_DNA"/>
</dbReference>
<evidence type="ECO:0000256" key="1">
    <source>
        <dbReference type="SAM" id="MobiDB-lite"/>
    </source>
</evidence>
<protein>
    <submittedName>
        <fullName evidence="4">Metallophosphoesterase domain-containing protein</fullName>
    </submittedName>
</protein>
<feature type="region of interest" description="Disordered" evidence="1">
    <location>
        <begin position="142"/>
        <end position="183"/>
    </location>
</feature>
<accession>A0A010RPI9</accession>
<evidence type="ECO:0000313" key="4">
    <source>
        <dbReference type="EMBL" id="EXF74093.1"/>
    </source>
</evidence>
<reference evidence="4 5" key="1">
    <citation type="submission" date="2014-02" db="EMBL/GenBank/DDBJ databases">
        <title>The genome sequence of Colletotrichum fioriniae PJ7.</title>
        <authorList>
            <person name="Baroncelli R."/>
            <person name="Thon M.R."/>
        </authorList>
    </citation>
    <scope>NUCLEOTIDE SEQUENCE [LARGE SCALE GENOMIC DNA]</scope>
    <source>
        <strain evidence="4 5">PJ7</strain>
    </source>
</reference>
<dbReference type="PANTHER" id="PTHR12905:SF28">
    <property type="entry name" value="RHAMNOGALACTURONATE LYASE C-RELATED"/>
    <property type="match status" value="1"/>
</dbReference>
<feature type="compositionally biased region" description="Acidic residues" evidence="1">
    <location>
        <begin position="166"/>
        <end position="175"/>
    </location>
</feature>
<dbReference type="InterPro" id="IPR051693">
    <property type="entry name" value="UPF0046_metallophosphoest"/>
</dbReference>
<dbReference type="InterPro" id="IPR004843">
    <property type="entry name" value="Calcineurin-like_PHP"/>
</dbReference>
<proteinExistence type="predicted"/>
<dbReference type="CDD" id="cd07379">
    <property type="entry name" value="MPP_239FB"/>
    <property type="match status" value="1"/>
</dbReference>
<feature type="region of interest" description="Disordered" evidence="1">
    <location>
        <begin position="241"/>
        <end position="285"/>
    </location>
</feature>
<feature type="domain" description="Calcineurin-like phosphoesterase" evidence="3">
    <location>
        <begin position="62"/>
        <end position="154"/>
    </location>
</feature>
<keyword evidence="5" id="KW-1185">Reference proteome</keyword>
<dbReference type="Proteomes" id="UP000020467">
    <property type="component" value="Unassembled WGS sequence"/>
</dbReference>
<dbReference type="AlphaFoldDB" id="A0A010RPI9"/>
<evidence type="ECO:0000256" key="2">
    <source>
        <dbReference type="SAM" id="Phobius"/>
    </source>
</evidence>
<dbReference type="GO" id="GO:0016787">
    <property type="term" value="F:hydrolase activity"/>
    <property type="evidence" value="ECO:0007669"/>
    <property type="project" value="InterPro"/>
</dbReference>
<name>A0A010RPI9_9PEZI</name>
<evidence type="ECO:0000313" key="5">
    <source>
        <dbReference type="Proteomes" id="UP000020467"/>
    </source>
</evidence>
<sequence>MPLFRSSSGLDAILNRPEDDGVVNHLLSNPLSTIARYLYDFFPVSHPVVYPHRNGNGKGDGHDGNNDDAVAVVCVSDTHNTKPRLPPGDILVHAGDLTASGTKRELREALRWIRAQPHRFKVVVAGNHDLCLDEAGYGRRRGEKGIRVGGQSQDDDSDSITSRRDEDEDDDDNDHDESSMDWGDIVYLNRTTTTLTIPPRRPNDGNRTYADRKIRVYGSPYTPRHGNWAFQYPRSGGAAPYCSSSSSSFSSSSTTTTTSSWRKADVDNDSDNSGDPWRGTIPPGTDILVTHAPPKGHMDDPRGHWGCEMLLAEVWRARPRLHVFGHVHCGRGREAVAFDGLQAAYEEVVLLEAEAFAVAAAGGGGGGGGGGCGGVGNVVMAWVKALLALGWCFLVWGWVLWWQGGRRGTGRTVFVNAAAVGGVRDRLVREAIVVRI</sequence>
<dbReference type="OrthoDB" id="630188at2759"/>
<evidence type="ECO:0000259" key="3">
    <source>
        <dbReference type="Pfam" id="PF00149"/>
    </source>
</evidence>
<keyword evidence="2" id="KW-0812">Transmembrane</keyword>
<dbReference type="HOGENOM" id="CLU_041441_3_0_1"/>
<dbReference type="InterPro" id="IPR029052">
    <property type="entry name" value="Metallo-depent_PP-like"/>
</dbReference>
<organism evidence="4 5">
    <name type="scientific">Colletotrichum fioriniae PJ7</name>
    <dbReference type="NCBI Taxonomy" id="1445577"/>
    <lineage>
        <taxon>Eukaryota</taxon>
        <taxon>Fungi</taxon>
        <taxon>Dikarya</taxon>
        <taxon>Ascomycota</taxon>
        <taxon>Pezizomycotina</taxon>
        <taxon>Sordariomycetes</taxon>
        <taxon>Hypocreomycetidae</taxon>
        <taxon>Glomerellales</taxon>
        <taxon>Glomerellaceae</taxon>
        <taxon>Colletotrichum</taxon>
        <taxon>Colletotrichum acutatum species complex</taxon>
    </lineage>
</organism>